<dbReference type="Gene3D" id="1.10.418.10">
    <property type="entry name" value="Calponin-like domain"/>
    <property type="match status" value="1"/>
</dbReference>
<dbReference type="GO" id="GO:0000281">
    <property type="term" value="P:mitotic cytokinesis"/>
    <property type="evidence" value="ECO:0007669"/>
    <property type="project" value="TreeGrafter"/>
</dbReference>
<evidence type="ECO:0000313" key="5">
    <source>
        <dbReference type="Proteomes" id="UP000887560"/>
    </source>
</evidence>
<dbReference type="Pfam" id="PF03097">
    <property type="entry name" value="BRO1"/>
    <property type="match status" value="1"/>
</dbReference>
<dbReference type="SUPFAM" id="SSF47576">
    <property type="entry name" value="Calponin-homology domain, CH-domain"/>
    <property type="match status" value="1"/>
</dbReference>
<dbReference type="InterPro" id="IPR025304">
    <property type="entry name" value="ALIX_V_dom"/>
</dbReference>
<feature type="compositionally biased region" description="Pro residues" evidence="2">
    <location>
        <begin position="906"/>
        <end position="919"/>
    </location>
</feature>
<feature type="compositionally biased region" description="Low complexity" evidence="2">
    <location>
        <begin position="1005"/>
        <end position="1021"/>
    </location>
</feature>
<dbReference type="Gene3D" id="1.25.40.280">
    <property type="entry name" value="alix/aip1 like domains"/>
    <property type="match status" value="1"/>
</dbReference>
<dbReference type="Pfam" id="PF13949">
    <property type="entry name" value="ALIX_LYPXL_bnd"/>
    <property type="match status" value="1"/>
</dbReference>
<evidence type="ECO:0000259" key="3">
    <source>
        <dbReference type="PROSITE" id="PS50021"/>
    </source>
</evidence>
<dbReference type="InterPro" id="IPR036872">
    <property type="entry name" value="CH_dom_sf"/>
</dbReference>
<feature type="domain" description="Calponin-homology (CH)" evidence="3">
    <location>
        <begin position="25"/>
        <end position="133"/>
    </location>
</feature>
<feature type="domain" description="BRO1" evidence="4">
    <location>
        <begin position="183"/>
        <end position="573"/>
    </location>
</feature>
<evidence type="ECO:0000256" key="2">
    <source>
        <dbReference type="SAM" id="MobiDB-lite"/>
    </source>
</evidence>
<evidence type="ECO:0000313" key="6">
    <source>
        <dbReference type="WBParaSite" id="scf7180000420996.g6090"/>
    </source>
</evidence>
<dbReference type="PANTHER" id="PTHR23030:SF39">
    <property type="entry name" value="PROGRAMMED CELL DEATH 6-INTERACTING PROTEIN"/>
    <property type="match status" value="1"/>
</dbReference>
<name>A0A915NUB9_9BILA</name>
<evidence type="ECO:0000259" key="4">
    <source>
        <dbReference type="PROSITE" id="PS51180"/>
    </source>
</evidence>
<feature type="compositionally biased region" description="Low complexity" evidence="2">
    <location>
        <begin position="930"/>
        <end position="954"/>
    </location>
</feature>
<dbReference type="Pfam" id="PF00402">
    <property type="entry name" value="Calponin"/>
    <property type="match status" value="1"/>
</dbReference>
<dbReference type="AlphaFoldDB" id="A0A915NUB9"/>
<organism evidence="5 6">
    <name type="scientific">Meloidogyne floridensis</name>
    <dbReference type="NCBI Taxonomy" id="298350"/>
    <lineage>
        <taxon>Eukaryota</taxon>
        <taxon>Metazoa</taxon>
        <taxon>Ecdysozoa</taxon>
        <taxon>Nematoda</taxon>
        <taxon>Chromadorea</taxon>
        <taxon>Rhabditida</taxon>
        <taxon>Tylenchina</taxon>
        <taxon>Tylenchomorpha</taxon>
        <taxon>Tylenchoidea</taxon>
        <taxon>Meloidogynidae</taxon>
        <taxon>Meloidogyninae</taxon>
        <taxon>Meloidogyne</taxon>
    </lineage>
</organism>
<dbReference type="PROSITE" id="PS51180">
    <property type="entry name" value="BRO1"/>
    <property type="match status" value="1"/>
</dbReference>
<sequence length="1021" mass="113987">MSEIRAKKSGLAAEAQQKVHGKFDSQFAQQIFGWISSVTGETLPTTGDINEFISTLKDGVLLCKLANTLSPNSIKKVNTSTLAFKQMENISFFLSFVGNYVGKNELFQTVDLYEGQDPNSVLVCLAALARKSEKVFGKPGLGPKESEGEKRQWTPHQLKAGETIIGLQAGSNKGATQSGMMVNFLSVPLKSTNEVDLYKPLKTYIDSLSELSEDVKSEANEGLLELNKLRNKACCQPLDKHQSSLDVITRYYDQLCAIEAKLPITPTLNPISFKWKDAFGKSSLFFSKASLTLNDSSFERACVLFNCGALMSNIAASQQMHSDEELKSVAKMFQLSAGIFSKLKDSVFGLVQQEPTPDLSPDALSSLSLLMVAQAQESVYIKASRDKMKPGSLLKIAAQCSEMYSEALKSMCKDSVKGMWDKEWIPIVTAKGMAFGALAQFYAAEYAKDNQTFGEQISRLKEASKLMDQSISYYSNGFSEENVLIKKSLETAVKDNDFIYHERVVDFKSLPPLQKISLAKPSTISGPISARFKDMFESLVPVAVQNALATFEARKNDVVNIDVSRMREYNQLMNACLASLNLPAALDDVTKQEQCPQSIREKSAQVKNNGGITDLTNKLNELPGLYKRNEEILNECSRLLKDEKETDENLRKQFTTKWTRMPSENLTPPFLQELGKFRGILQTAANADVSVRSKFEQNKRGMELLSLTENDLKLSIPGIGTYQGGASNSATIQKLRSLMNQVQEIKVEREEIEKELKKIRCDMSNDFSKALAESGVVDEQKLSSDKISNLFKPLRDKVESSIKRQDSVMEEVQLWHKKFHEERQTTGGAERENFLKGLATAYDAFFRLQGDLNEGTKFYNDLTPILVRLQQKISDFCFARQTEKEDLMKQVQQNIVSGNETAGKSAPPPRPPPPIPPPVTQSYQNQTSIPQMHPQPQLGMQQQQPPQYSYQQPLLIPPYPYGVQPQQQQAQMGGYNTPYPVQYPGTYPGAFPQQQFGAFPPPPAFNQQQQQPPNNPTNPFQ</sequence>
<dbReference type="InterPro" id="IPR003096">
    <property type="entry name" value="SM22_calponin"/>
</dbReference>
<dbReference type="Pfam" id="PF00307">
    <property type="entry name" value="CH"/>
    <property type="match status" value="1"/>
</dbReference>
<dbReference type="SMART" id="SM00033">
    <property type="entry name" value="CH"/>
    <property type="match status" value="1"/>
</dbReference>
<dbReference type="InterPro" id="IPR000557">
    <property type="entry name" value="Calponin_repeat"/>
</dbReference>
<accession>A0A915NUB9</accession>
<dbReference type="Proteomes" id="UP000887560">
    <property type="component" value="Unplaced"/>
</dbReference>
<dbReference type="FunFam" id="1.25.40.280:FF:000001">
    <property type="entry name" value="programmed cell death 6-interacting protein-like isoform X1"/>
    <property type="match status" value="1"/>
</dbReference>
<feature type="region of interest" description="Disordered" evidence="2">
    <location>
        <begin position="899"/>
        <end position="1021"/>
    </location>
</feature>
<feature type="coiled-coil region" evidence="1">
    <location>
        <begin position="735"/>
        <end position="762"/>
    </location>
</feature>
<dbReference type="PRINTS" id="PR00888">
    <property type="entry name" value="SM22CALPONIN"/>
</dbReference>
<dbReference type="CDD" id="cd09240">
    <property type="entry name" value="BRO1_Alix"/>
    <property type="match status" value="1"/>
</dbReference>
<feature type="compositionally biased region" description="Low complexity" evidence="2">
    <location>
        <begin position="988"/>
        <end position="998"/>
    </location>
</feature>
<dbReference type="WBParaSite" id="scf7180000420996.g6090">
    <property type="protein sequence ID" value="scf7180000420996.g6090"/>
    <property type="gene ID" value="scf7180000420996.g6090"/>
</dbReference>
<dbReference type="InterPro" id="IPR038499">
    <property type="entry name" value="BRO1_sf"/>
</dbReference>
<evidence type="ECO:0000256" key="1">
    <source>
        <dbReference type="SAM" id="Coils"/>
    </source>
</evidence>
<feature type="compositionally biased region" description="Polar residues" evidence="2">
    <location>
        <begin position="920"/>
        <end position="929"/>
    </location>
</feature>
<keyword evidence="1" id="KW-0175">Coiled coil</keyword>
<feature type="compositionally biased region" description="Low complexity" evidence="2">
    <location>
        <begin position="961"/>
        <end position="975"/>
    </location>
</feature>
<dbReference type="GO" id="GO:0005768">
    <property type="term" value="C:endosome"/>
    <property type="evidence" value="ECO:0007669"/>
    <property type="project" value="TreeGrafter"/>
</dbReference>
<keyword evidence="5" id="KW-1185">Reference proteome</keyword>
<proteinExistence type="predicted"/>
<dbReference type="Gene3D" id="1.20.140.50">
    <property type="entry name" value="alix/aip1 like domains"/>
    <property type="match status" value="1"/>
</dbReference>
<reference evidence="6" key="1">
    <citation type="submission" date="2022-11" db="UniProtKB">
        <authorList>
            <consortium name="WormBaseParasite"/>
        </authorList>
    </citation>
    <scope>IDENTIFICATION</scope>
</reference>
<dbReference type="PANTHER" id="PTHR23030">
    <property type="entry name" value="PCD6 INTERACTING PROTEIN-RELATED"/>
    <property type="match status" value="1"/>
</dbReference>
<dbReference type="Gene3D" id="1.20.120.560">
    <property type="entry name" value="alix/aip1 in complex with the ypdl late domain"/>
    <property type="match status" value="1"/>
</dbReference>
<dbReference type="InterPro" id="IPR001715">
    <property type="entry name" value="CH_dom"/>
</dbReference>
<dbReference type="InterPro" id="IPR004328">
    <property type="entry name" value="BRO1_dom"/>
</dbReference>
<dbReference type="SMART" id="SM01041">
    <property type="entry name" value="BRO1"/>
    <property type="match status" value="1"/>
</dbReference>
<dbReference type="PROSITE" id="PS50021">
    <property type="entry name" value="CH"/>
    <property type="match status" value="1"/>
</dbReference>
<protein>
    <submittedName>
        <fullName evidence="6">Uncharacterized protein</fullName>
    </submittedName>
</protein>